<dbReference type="Pfam" id="PF03190">
    <property type="entry name" value="Thioredox_DsbH"/>
    <property type="match status" value="1"/>
</dbReference>
<comment type="caution">
    <text evidence="5">The sequence shown here is derived from an EMBL/GenBank/DDBJ whole genome shotgun (WGS) entry which is preliminary data.</text>
</comment>
<dbReference type="PANTHER" id="PTHR15337:SF11">
    <property type="entry name" value="THIOREDOXIN DOMAIN-CONTAINING PROTEIN"/>
    <property type="match status" value="1"/>
</dbReference>
<dbReference type="RefSeq" id="WP_115869755.1">
    <property type="nucleotide sequence ID" value="NZ_QREG01000023.1"/>
</dbReference>
<dbReference type="Proteomes" id="UP000256779">
    <property type="component" value="Unassembled WGS sequence"/>
</dbReference>
<dbReference type="InterPro" id="IPR036249">
    <property type="entry name" value="Thioredoxin-like_sf"/>
</dbReference>
<proteinExistence type="predicted"/>
<reference evidence="5 6" key="1">
    <citation type="submission" date="2018-07" db="EMBL/GenBank/DDBJ databases">
        <title>Genomic Encyclopedia of Type Strains, Phase IV (KMG-IV): sequencing the most valuable type-strain genomes for metagenomic binning, comparative biology and taxonomic classification.</title>
        <authorList>
            <person name="Goeker M."/>
        </authorList>
    </citation>
    <scope>NUCLEOTIDE SEQUENCE [LARGE SCALE GENOMIC DNA]</scope>
    <source>
        <strain evidence="5 6">DSM 4134</strain>
    </source>
</reference>
<evidence type="ECO:0000313" key="6">
    <source>
        <dbReference type="Proteomes" id="UP000256779"/>
    </source>
</evidence>
<dbReference type="EMBL" id="QREG01000023">
    <property type="protein sequence ID" value="RED93835.1"/>
    <property type="molecule type" value="Genomic_DNA"/>
</dbReference>
<dbReference type="InterPro" id="IPR004879">
    <property type="entry name" value="Ssp411-like_TRX"/>
</dbReference>
<evidence type="ECO:0000256" key="1">
    <source>
        <dbReference type="ARBA" id="ARBA00022729"/>
    </source>
</evidence>
<keyword evidence="6" id="KW-1185">Reference proteome</keyword>
<dbReference type="InterPro" id="IPR017937">
    <property type="entry name" value="Thioredoxin_CS"/>
</dbReference>
<name>A0A3D9KXL2_MARFU</name>
<accession>A0A3D9KXL2</accession>
<evidence type="ECO:0000256" key="3">
    <source>
        <dbReference type="SAM" id="SignalP"/>
    </source>
</evidence>
<dbReference type="PANTHER" id="PTHR15337">
    <property type="entry name" value="ANTERIOR GRADIENT PROTEIN-RELATED"/>
    <property type="match status" value="1"/>
</dbReference>
<feature type="chain" id="PRO_5017788434" evidence="3">
    <location>
        <begin position="21"/>
        <end position="172"/>
    </location>
</feature>
<evidence type="ECO:0000313" key="5">
    <source>
        <dbReference type="EMBL" id="RED93835.1"/>
    </source>
</evidence>
<keyword evidence="1 3" id="KW-0732">Signal</keyword>
<gene>
    <name evidence="5" type="ORF">C7460_12313</name>
</gene>
<organism evidence="5 6">
    <name type="scientific">Marinoscillum furvescens DSM 4134</name>
    <dbReference type="NCBI Taxonomy" id="1122208"/>
    <lineage>
        <taxon>Bacteria</taxon>
        <taxon>Pseudomonadati</taxon>
        <taxon>Bacteroidota</taxon>
        <taxon>Cytophagia</taxon>
        <taxon>Cytophagales</taxon>
        <taxon>Reichenbachiellaceae</taxon>
        <taxon>Marinoscillum</taxon>
    </lineage>
</organism>
<evidence type="ECO:0000259" key="4">
    <source>
        <dbReference type="Pfam" id="PF03190"/>
    </source>
</evidence>
<dbReference type="OrthoDB" id="9811036at2"/>
<protein>
    <submittedName>
        <fullName evidence="5">Uncharacterized protein DUF255</fullName>
    </submittedName>
</protein>
<dbReference type="SUPFAM" id="SSF52833">
    <property type="entry name" value="Thioredoxin-like"/>
    <property type="match status" value="1"/>
</dbReference>
<dbReference type="Gene3D" id="3.40.30.10">
    <property type="entry name" value="Glutaredoxin"/>
    <property type="match status" value="1"/>
</dbReference>
<dbReference type="AlphaFoldDB" id="A0A3D9KXL2"/>
<feature type="domain" description="Spermatogenesis-associated protein 20-like TRX" evidence="4">
    <location>
        <begin position="20"/>
        <end position="119"/>
    </location>
</feature>
<keyword evidence="2" id="KW-0676">Redox-active center</keyword>
<feature type="signal peptide" evidence="3">
    <location>
        <begin position="1"/>
        <end position="20"/>
    </location>
</feature>
<sequence>MKKYFLLATVLVSMCQLSFAQEVEWLSFEEAVEKAEQEPKKLLIDIYTDWCGWCKRMDRDTYANPEIAEYINENFYAVKFNAEQKESIEFDGHTFKFVAQGRRGVHELAAALTNNKLSYPTTVFMTEELQIIQPIPGYMNAQSLDPILKYIGGDNYKTTKWVDFQKNYQSSL</sequence>
<dbReference type="PROSITE" id="PS00194">
    <property type="entry name" value="THIOREDOXIN_1"/>
    <property type="match status" value="1"/>
</dbReference>
<evidence type="ECO:0000256" key="2">
    <source>
        <dbReference type="ARBA" id="ARBA00023284"/>
    </source>
</evidence>
<dbReference type="InterPro" id="IPR051099">
    <property type="entry name" value="AGR/TXD"/>
</dbReference>